<dbReference type="InterPro" id="IPR004403">
    <property type="entry name" value="Peptide_chain-rel_eRF1/aRF1"/>
</dbReference>
<protein>
    <submittedName>
        <fullName evidence="4">Eukaryotic peptide chain release factor subunit 1-3</fullName>
    </submittedName>
</protein>
<evidence type="ECO:0000259" key="3">
    <source>
        <dbReference type="SMART" id="SM01194"/>
    </source>
</evidence>
<accession>A0AAD7PTD0</accession>
<comment type="function">
    <text evidence="2">Directs the termination of nascent peptide synthesis (translation) in response to the termination codons UAA, UAG and UGA. Modulates plant growth and development.</text>
</comment>
<dbReference type="InterPro" id="IPR005140">
    <property type="entry name" value="eRF1_Pelota-like_N"/>
</dbReference>
<sequence>MISLIMPPCDQISRVTEMLDDEIGTALNIESVLGAITSAQEMLKVYNEVPPNGLVLYSGTIVTEDGNEKVVAIHFEPFKPINASLYVCDDNFHTDALNELVESVE</sequence>
<dbReference type="EMBL" id="JARAOO010000006">
    <property type="protein sequence ID" value="KAJ7966777.1"/>
    <property type="molecule type" value="Genomic_DNA"/>
</dbReference>
<dbReference type="SMART" id="SM01194">
    <property type="entry name" value="eRF1_1"/>
    <property type="match status" value="1"/>
</dbReference>
<dbReference type="AlphaFoldDB" id="A0AAD7PTD0"/>
<dbReference type="Proteomes" id="UP001163823">
    <property type="component" value="Chromosome 6"/>
</dbReference>
<dbReference type="InterPro" id="IPR024049">
    <property type="entry name" value="eRF1_1_sf"/>
</dbReference>
<dbReference type="Pfam" id="PF03463">
    <property type="entry name" value="eRF1_1"/>
    <property type="match status" value="1"/>
</dbReference>
<dbReference type="SUPFAM" id="SSF55481">
    <property type="entry name" value="N-terminal domain of eukaryotic peptide chain release factor subunit 1, ERF1"/>
    <property type="match status" value="1"/>
</dbReference>
<gene>
    <name evidence="4" type="ORF">O6P43_016192</name>
</gene>
<evidence type="ECO:0000313" key="5">
    <source>
        <dbReference type="Proteomes" id="UP001163823"/>
    </source>
</evidence>
<dbReference type="PANTHER" id="PTHR10113">
    <property type="entry name" value="PEPTIDE CHAIN RELEASE FACTOR SUBUNIT 1"/>
    <property type="match status" value="1"/>
</dbReference>
<reference evidence="4" key="1">
    <citation type="journal article" date="2023" name="Science">
        <title>Elucidation of the pathway for biosynthesis of saponin adjuvants from the soapbark tree.</title>
        <authorList>
            <person name="Reed J."/>
            <person name="Orme A."/>
            <person name="El-Demerdash A."/>
            <person name="Owen C."/>
            <person name="Martin L.B.B."/>
            <person name="Misra R.C."/>
            <person name="Kikuchi S."/>
            <person name="Rejzek M."/>
            <person name="Martin A.C."/>
            <person name="Harkess A."/>
            <person name="Leebens-Mack J."/>
            <person name="Louveau T."/>
            <person name="Stephenson M.J."/>
            <person name="Osbourn A."/>
        </authorList>
    </citation>
    <scope>NUCLEOTIDE SEQUENCE</scope>
    <source>
        <strain evidence="4">S10</strain>
    </source>
</reference>
<organism evidence="4 5">
    <name type="scientific">Quillaja saponaria</name>
    <name type="common">Soap bark tree</name>
    <dbReference type="NCBI Taxonomy" id="32244"/>
    <lineage>
        <taxon>Eukaryota</taxon>
        <taxon>Viridiplantae</taxon>
        <taxon>Streptophyta</taxon>
        <taxon>Embryophyta</taxon>
        <taxon>Tracheophyta</taxon>
        <taxon>Spermatophyta</taxon>
        <taxon>Magnoliopsida</taxon>
        <taxon>eudicotyledons</taxon>
        <taxon>Gunneridae</taxon>
        <taxon>Pentapetalae</taxon>
        <taxon>rosids</taxon>
        <taxon>fabids</taxon>
        <taxon>Fabales</taxon>
        <taxon>Quillajaceae</taxon>
        <taxon>Quillaja</taxon>
    </lineage>
</organism>
<keyword evidence="5" id="KW-1185">Reference proteome</keyword>
<keyword evidence="1" id="KW-0341">Growth regulation</keyword>
<evidence type="ECO:0000313" key="4">
    <source>
        <dbReference type="EMBL" id="KAJ7966777.1"/>
    </source>
</evidence>
<evidence type="ECO:0000256" key="1">
    <source>
        <dbReference type="ARBA" id="ARBA00022604"/>
    </source>
</evidence>
<dbReference type="KEGG" id="qsa:O6P43_016192"/>
<evidence type="ECO:0000256" key="2">
    <source>
        <dbReference type="ARBA" id="ARBA00045523"/>
    </source>
</evidence>
<feature type="domain" description="eRF1/Pelota-like N-terminal" evidence="3">
    <location>
        <begin position="1"/>
        <end position="102"/>
    </location>
</feature>
<dbReference type="Gene3D" id="3.30.960.10">
    <property type="entry name" value="eRF1 domain 1"/>
    <property type="match status" value="1"/>
</dbReference>
<name>A0AAD7PTD0_QUISA</name>
<comment type="caution">
    <text evidence="4">The sequence shown here is derived from an EMBL/GenBank/DDBJ whole genome shotgun (WGS) entry which is preliminary data.</text>
</comment>
<proteinExistence type="predicted"/>
<dbReference type="GO" id="GO:0003747">
    <property type="term" value="F:translation release factor activity"/>
    <property type="evidence" value="ECO:0007669"/>
    <property type="project" value="InterPro"/>
</dbReference>